<feature type="non-terminal residue" evidence="1">
    <location>
        <position position="1"/>
    </location>
</feature>
<proteinExistence type="predicted"/>
<protein>
    <submittedName>
        <fullName evidence="1">Uncharacterized protein</fullName>
    </submittedName>
</protein>
<accession>A0ACB8VZD8</accession>
<gene>
    <name evidence="1" type="ORF">L3Q82_013183</name>
</gene>
<sequence>KPCCTIPPDQRGTMACADVDMDIHGAEEEPLRPNRREPPMVCHYQATEFLPEDKGPLHDLLKKQPAVLGSLQMVSGLLSVGVGVVFALTQDIGKSLFSLFRVAHLTGVLFIVAGIVSNLLFKYPALLPVSLVVNCGCIAVAVLASWLISVDLANWHLNDEYMRMEVLQLCVLGLEVLLSVILCFWFYKEKSTKSS</sequence>
<reference evidence="1" key="1">
    <citation type="submission" date="2022-04" db="EMBL/GenBank/DDBJ databases">
        <title>Jade perch genome.</title>
        <authorList>
            <person name="Chao B."/>
        </authorList>
    </citation>
    <scope>NUCLEOTIDE SEQUENCE</scope>
    <source>
        <strain evidence="1">CB-2022</strain>
    </source>
</reference>
<evidence type="ECO:0000313" key="2">
    <source>
        <dbReference type="Proteomes" id="UP000831701"/>
    </source>
</evidence>
<dbReference type="EMBL" id="CM041546">
    <property type="protein sequence ID" value="KAI3360971.1"/>
    <property type="molecule type" value="Genomic_DNA"/>
</dbReference>
<evidence type="ECO:0000313" key="1">
    <source>
        <dbReference type="EMBL" id="KAI3360971.1"/>
    </source>
</evidence>
<organism evidence="1 2">
    <name type="scientific">Scortum barcoo</name>
    <name type="common">barcoo grunter</name>
    <dbReference type="NCBI Taxonomy" id="214431"/>
    <lineage>
        <taxon>Eukaryota</taxon>
        <taxon>Metazoa</taxon>
        <taxon>Chordata</taxon>
        <taxon>Craniata</taxon>
        <taxon>Vertebrata</taxon>
        <taxon>Euteleostomi</taxon>
        <taxon>Actinopterygii</taxon>
        <taxon>Neopterygii</taxon>
        <taxon>Teleostei</taxon>
        <taxon>Neoteleostei</taxon>
        <taxon>Acanthomorphata</taxon>
        <taxon>Eupercaria</taxon>
        <taxon>Centrarchiformes</taxon>
        <taxon>Terapontoidei</taxon>
        <taxon>Terapontidae</taxon>
        <taxon>Scortum</taxon>
    </lineage>
</organism>
<name>A0ACB8VZD8_9TELE</name>
<keyword evidence="2" id="KW-1185">Reference proteome</keyword>
<dbReference type="Proteomes" id="UP000831701">
    <property type="component" value="Chromosome 16"/>
</dbReference>
<comment type="caution">
    <text evidence="1">The sequence shown here is derived from an EMBL/GenBank/DDBJ whole genome shotgun (WGS) entry which is preliminary data.</text>
</comment>